<accession>A0A9J5ZA55</accession>
<evidence type="ECO:0000313" key="1">
    <source>
        <dbReference type="EMBL" id="KAG5607814.1"/>
    </source>
</evidence>
<keyword evidence="2" id="KW-1185">Reference proteome</keyword>
<dbReference type="EMBL" id="JACXVP010000005">
    <property type="protein sequence ID" value="KAG5607814.1"/>
    <property type="molecule type" value="Genomic_DNA"/>
</dbReference>
<gene>
    <name evidence="1" type="ORF">H5410_029306</name>
</gene>
<sequence length="92" mass="10608">MAHLHGHTIPIIGKPLILTIFECYSHRDFMVTRNSHVIFAKKFTWTSVKTLVMETVGHHSQINAFTSPRDFMVTQNFYVIFAKNLHGSPLRP</sequence>
<comment type="caution">
    <text evidence="1">The sequence shown here is derived from an EMBL/GenBank/DDBJ whole genome shotgun (WGS) entry which is preliminary data.</text>
</comment>
<protein>
    <submittedName>
        <fullName evidence="1">Uncharacterized protein</fullName>
    </submittedName>
</protein>
<evidence type="ECO:0000313" key="2">
    <source>
        <dbReference type="Proteomes" id="UP000824120"/>
    </source>
</evidence>
<proteinExistence type="predicted"/>
<name>A0A9J5ZA55_SOLCO</name>
<reference evidence="1 2" key="1">
    <citation type="submission" date="2020-09" db="EMBL/GenBank/DDBJ databases">
        <title>De no assembly of potato wild relative species, Solanum commersonii.</title>
        <authorList>
            <person name="Cho K."/>
        </authorList>
    </citation>
    <scope>NUCLEOTIDE SEQUENCE [LARGE SCALE GENOMIC DNA]</scope>
    <source>
        <strain evidence="1">LZ3.2</strain>
        <tissue evidence="1">Leaf</tissue>
    </source>
</reference>
<dbReference type="Proteomes" id="UP000824120">
    <property type="component" value="Chromosome 5"/>
</dbReference>
<organism evidence="1 2">
    <name type="scientific">Solanum commersonii</name>
    <name type="common">Commerson's wild potato</name>
    <name type="synonym">Commerson's nightshade</name>
    <dbReference type="NCBI Taxonomy" id="4109"/>
    <lineage>
        <taxon>Eukaryota</taxon>
        <taxon>Viridiplantae</taxon>
        <taxon>Streptophyta</taxon>
        <taxon>Embryophyta</taxon>
        <taxon>Tracheophyta</taxon>
        <taxon>Spermatophyta</taxon>
        <taxon>Magnoliopsida</taxon>
        <taxon>eudicotyledons</taxon>
        <taxon>Gunneridae</taxon>
        <taxon>Pentapetalae</taxon>
        <taxon>asterids</taxon>
        <taxon>lamiids</taxon>
        <taxon>Solanales</taxon>
        <taxon>Solanaceae</taxon>
        <taxon>Solanoideae</taxon>
        <taxon>Solaneae</taxon>
        <taxon>Solanum</taxon>
    </lineage>
</organism>
<dbReference type="AlphaFoldDB" id="A0A9J5ZA55"/>